<dbReference type="AlphaFoldDB" id="A0A180FWU4"/>
<evidence type="ECO:0000313" key="2">
    <source>
        <dbReference type="EnsemblFungi" id="PTTG_30944-t43_1-p1"/>
    </source>
</evidence>
<dbReference type="EnsemblFungi" id="PTTG_30944-t43_1">
    <property type="protein sequence ID" value="PTTG_30944-t43_1-p1"/>
    <property type="gene ID" value="PTTG_30944"/>
</dbReference>
<reference evidence="2" key="4">
    <citation type="submission" date="2025-05" db="UniProtKB">
        <authorList>
            <consortium name="EnsemblFungi"/>
        </authorList>
    </citation>
    <scope>IDENTIFICATION</scope>
    <source>
        <strain evidence="2">isolate 1-1 / race 1 (BBBD)</strain>
    </source>
</reference>
<gene>
    <name evidence="1" type="ORF">PTTG_30944</name>
</gene>
<protein>
    <recommendedName>
        <fullName evidence="4">FAR1 domain-containing protein</fullName>
    </recommendedName>
</protein>
<evidence type="ECO:0008006" key="4">
    <source>
        <dbReference type="Google" id="ProtNLM"/>
    </source>
</evidence>
<name>A0A180FWU4_PUCT1</name>
<keyword evidence="3" id="KW-1185">Reference proteome</keyword>
<dbReference type="VEuPathDB" id="FungiDB:PTTG_30944"/>
<dbReference type="STRING" id="630390.A0A180FWU4"/>
<dbReference type="Proteomes" id="UP000005240">
    <property type="component" value="Unassembled WGS sequence"/>
</dbReference>
<dbReference type="OrthoDB" id="2337740at2759"/>
<organism evidence="1">
    <name type="scientific">Puccinia triticina (isolate 1-1 / race 1 (BBBD))</name>
    <name type="common">Brown leaf rust fungus</name>
    <dbReference type="NCBI Taxonomy" id="630390"/>
    <lineage>
        <taxon>Eukaryota</taxon>
        <taxon>Fungi</taxon>
        <taxon>Dikarya</taxon>
        <taxon>Basidiomycota</taxon>
        <taxon>Pucciniomycotina</taxon>
        <taxon>Pucciniomycetes</taxon>
        <taxon>Pucciniales</taxon>
        <taxon>Pucciniaceae</taxon>
        <taxon>Puccinia</taxon>
    </lineage>
</organism>
<reference evidence="1" key="2">
    <citation type="submission" date="2016-05" db="EMBL/GenBank/DDBJ databases">
        <title>Comparative analysis highlights variable genome content of wheat rusts and divergence of the mating loci.</title>
        <authorList>
            <person name="Cuomo C.A."/>
            <person name="Bakkeren G."/>
            <person name="Szabo L."/>
            <person name="Khalil H."/>
            <person name="Joly D."/>
            <person name="Goldberg J."/>
            <person name="Young S."/>
            <person name="Zeng Q."/>
            <person name="Fellers J."/>
        </authorList>
    </citation>
    <scope>NUCLEOTIDE SEQUENCE [LARGE SCALE GENOMIC DNA]</scope>
    <source>
        <strain evidence="1">1-1 BBBD Race 1</strain>
    </source>
</reference>
<feature type="non-terminal residue" evidence="1">
    <location>
        <position position="168"/>
    </location>
</feature>
<evidence type="ECO:0000313" key="3">
    <source>
        <dbReference type="Proteomes" id="UP000005240"/>
    </source>
</evidence>
<evidence type="ECO:0000313" key="1">
    <source>
        <dbReference type="EMBL" id="OAV84925.1"/>
    </source>
</evidence>
<reference evidence="2 3" key="3">
    <citation type="journal article" date="2017" name="G3 (Bethesda)">
        <title>Comparative analysis highlights variable genome content of wheat rusts and divergence of the mating loci.</title>
        <authorList>
            <person name="Cuomo C.A."/>
            <person name="Bakkeren G."/>
            <person name="Khalil H.B."/>
            <person name="Panwar V."/>
            <person name="Joly D."/>
            <person name="Linning R."/>
            <person name="Sakthikumar S."/>
            <person name="Song X."/>
            <person name="Adiconis X."/>
            <person name="Fan L."/>
            <person name="Goldberg J.M."/>
            <person name="Levin J.Z."/>
            <person name="Young S."/>
            <person name="Zeng Q."/>
            <person name="Anikster Y."/>
            <person name="Bruce M."/>
            <person name="Wang M."/>
            <person name="Yin C."/>
            <person name="McCallum B."/>
            <person name="Szabo L.J."/>
            <person name="Hulbert S."/>
            <person name="Chen X."/>
            <person name="Fellers J.P."/>
        </authorList>
    </citation>
    <scope>NUCLEOTIDE SEQUENCE</scope>
    <source>
        <strain evidence="2">isolate 1-1 / race 1 (BBBD)</strain>
        <strain evidence="3">Isolate 1-1 / race 1 (BBBD)</strain>
    </source>
</reference>
<proteinExistence type="predicted"/>
<reference evidence="1" key="1">
    <citation type="submission" date="2009-11" db="EMBL/GenBank/DDBJ databases">
        <authorList>
            <consortium name="The Broad Institute Genome Sequencing Platform"/>
            <person name="Ward D."/>
            <person name="Feldgarden M."/>
            <person name="Earl A."/>
            <person name="Young S.K."/>
            <person name="Zeng Q."/>
            <person name="Koehrsen M."/>
            <person name="Alvarado L."/>
            <person name="Berlin A."/>
            <person name="Bochicchio J."/>
            <person name="Borenstein D."/>
            <person name="Chapman S.B."/>
            <person name="Chen Z."/>
            <person name="Engels R."/>
            <person name="Freedman E."/>
            <person name="Gellesch M."/>
            <person name="Goldberg J."/>
            <person name="Griggs A."/>
            <person name="Gujja S."/>
            <person name="Heilman E."/>
            <person name="Heiman D."/>
            <person name="Hepburn T."/>
            <person name="Howarth C."/>
            <person name="Jen D."/>
            <person name="Larson L."/>
            <person name="Lewis B."/>
            <person name="Mehta T."/>
            <person name="Park D."/>
            <person name="Pearson M."/>
            <person name="Roberts A."/>
            <person name="Saif S."/>
            <person name="Shea T."/>
            <person name="Shenoy N."/>
            <person name="Sisk P."/>
            <person name="Stolte C."/>
            <person name="Sykes S."/>
            <person name="Thomson T."/>
            <person name="Walk T."/>
            <person name="White J."/>
            <person name="Yandava C."/>
            <person name="Izard J."/>
            <person name="Baranova O.V."/>
            <person name="Blanton J.M."/>
            <person name="Tanner A.C."/>
            <person name="Dewhirst F.E."/>
            <person name="Haas B."/>
            <person name="Nusbaum C."/>
            <person name="Birren B."/>
        </authorList>
    </citation>
    <scope>NUCLEOTIDE SEQUENCE [LARGE SCALE GENOMIC DNA]</scope>
    <source>
        <strain evidence="1">1-1 BBBD Race 1</strain>
    </source>
</reference>
<dbReference type="EMBL" id="ADAS02009467">
    <property type="protein sequence ID" value="OAV84925.1"/>
    <property type="molecule type" value="Genomic_DNA"/>
</dbReference>
<accession>A0A180FWU4</accession>
<sequence length="168" mass="19538">MRMVRWINGTTPSFNTHPLCFTIPGQSFFEAHDFVEAMQATVRWNLDNTFYNKALSLIKKPGRPATFFFKLYYECPRSGFHKAPINSRKAPSGRKCGCKARFTVTHHIATNSLRVDWFWKHSHELNTKEDMENTRIPKVVHDWIVARVDSGLGWKGIRRLLLSRDLDA</sequence>